<evidence type="ECO:0000313" key="2">
    <source>
        <dbReference type="Proteomes" id="UP000184212"/>
    </source>
</evidence>
<dbReference type="STRING" id="947013.SAMN04488109_1169"/>
<reference evidence="1 2" key="1">
    <citation type="submission" date="2016-11" db="EMBL/GenBank/DDBJ databases">
        <authorList>
            <person name="Jaros S."/>
            <person name="Januszkiewicz K."/>
            <person name="Wedrychowicz H."/>
        </authorList>
    </citation>
    <scope>NUCLEOTIDE SEQUENCE [LARGE SCALE GENOMIC DNA]</scope>
    <source>
        <strain evidence="1 2">DSM 24574</strain>
    </source>
</reference>
<keyword evidence="2" id="KW-1185">Reference proteome</keyword>
<gene>
    <name evidence="1" type="ORF">SAMN04488109_1169</name>
</gene>
<organism evidence="1 2">
    <name type="scientific">Chryseolinea serpens</name>
    <dbReference type="NCBI Taxonomy" id="947013"/>
    <lineage>
        <taxon>Bacteria</taxon>
        <taxon>Pseudomonadati</taxon>
        <taxon>Bacteroidota</taxon>
        <taxon>Cytophagia</taxon>
        <taxon>Cytophagales</taxon>
        <taxon>Fulvivirgaceae</taxon>
        <taxon>Chryseolinea</taxon>
    </lineage>
</organism>
<name>A0A1M5LEI9_9BACT</name>
<proteinExistence type="predicted"/>
<dbReference type="AlphaFoldDB" id="A0A1M5LEI9"/>
<dbReference type="Proteomes" id="UP000184212">
    <property type="component" value="Unassembled WGS sequence"/>
</dbReference>
<accession>A0A1M5LEI9</accession>
<sequence length="177" mass="20145">MFLGIIAICIACQDKDVNPAEVPPSTKLDGTYDVVRITSDYPVDLDRDGSLNVDLLTETQEAGRASRYYVEFKTEIHDRDPVFYDQEIDLWIPFTNVFKDESGNFLDVKYGFTNLLARYRYDETTGQISIQGNLGNGEIIGGRLISEDTLSMQFKADFYSTKGWETLPLTGIYKRRP</sequence>
<protein>
    <submittedName>
        <fullName evidence="1">Uncharacterized protein</fullName>
    </submittedName>
</protein>
<evidence type="ECO:0000313" key="1">
    <source>
        <dbReference type="EMBL" id="SHG63481.1"/>
    </source>
</evidence>
<dbReference type="EMBL" id="FQWQ01000001">
    <property type="protein sequence ID" value="SHG63481.1"/>
    <property type="molecule type" value="Genomic_DNA"/>
</dbReference>